<gene>
    <name evidence="1" type="ORF">MS3_01665</name>
</gene>
<evidence type="ECO:0000313" key="1">
    <source>
        <dbReference type="EMBL" id="KGB33481.1"/>
    </source>
</evidence>
<dbReference type="AlphaFoldDB" id="A0A095AHN7"/>
<organism evidence="1">
    <name type="scientific">Schistosoma haematobium</name>
    <name type="common">Blood fluke</name>
    <dbReference type="NCBI Taxonomy" id="6185"/>
    <lineage>
        <taxon>Eukaryota</taxon>
        <taxon>Metazoa</taxon>
        <taxon>Spiralia</taxon>
        <taxon>Lophotrochozoa</taxon>
        <taxon>Platyhelminthes</taxon>
        <taxon>Trematoda</taxon>
        <taxon>Digenea</taxon>
        <taxon>Strigeidida</taxon>
        <taxon>Schistosomatoidea</taxon>
        <taxon>Schistosomatidae</taxon>
        <taxon>Schistosoma</taxon>
    </lineage>
</organism>
<sequence>MPNFGADEKSKSNAQKKPKNINTYTFVITGDDDDDDDERVLLETYIFLNKSKTYITTN</sequence>
<dbReference type="EMBL" id="KL250551">
    <property type="protein sequence ID" value="KGB33481.1"/>
    <property type="molecule type" value="Genomic_DNA"/>
</dbReference>
<reference evidence="1" key="1">
    <citation type="journal article" date="2012" name="Nat. Genet.">
        <title>Whole-genome sequence of Schistosoma haematobium.</title>
        <authorList>
            <person name="Young N.D."/>
            <person name="Jex A.R."/>
            <person name="Li B."/>
            <person name="Liu S."/>
            <person name="Yang L."/>
            <person name="Xiong Z."/>
            <person name="Li Y."/>
            <person name="Cantacessi C."/>
            <person name="Hall R.S."/>
            <person name="Xu X."/>
            <person name="Chen F."/>
            <person name="Wu X."/>
            <person name="Zerlotini A."/>
            <person name="Oliveira G."/>
            <person name="Hofmann A."/>
            <person name="Zhang G."/>
            <person name="Fang X."/>
            <person name="Kang Y."/>
            <person name="Campbell B.E."/>
            <person name="Loukas A."/>
            <person name="Ranganathan S."/>
            <person name="Rollinson D."/>
            <person name="Rinaldi G."/>
            <person name="Brindley P.J."/>
            <person name="Yang H."/>
            <person name="Wang J."/>
            <person name="Wang J."/>
            <person name="Gasser R.B."/>
        </authorList>
    </citation>
    <scope>NUCLEOTIDE SEQUENCE [LARGE SCALE GENOMIC DNA]</scope>
</reference>
<protein>
    <submittedName>
        <fullName evidence="1">Uncharacterized protein</fullName>
    </submittedName>
</protein>
<name>A0A095AHN7_SCHHA</name>
<proteinExistence type="predicted"/>
<accession>A0A095AHN7</accession>